<dbReference type="Proteomes" id="UP001595539">
    <property type="component" value="Unassembled WGS sequence"/>
</dbReference>
<dbReference type="Pfam" id="PF07992">
    <property type="entry name" value="Pyr_redox_2"/>
    <property type="match status" value="1"/>
</dbReference>
<dbReference type="InterPro" id="IPR036188">
    <property type="entry name" value="FAD/NAD-bd_sf"/>
</dbReference>
<protein>
    <submittedName>
        <fullName evidence="3">FAD-dependent oxidoreductase</fullName>
    </submittedName>
</protein>
<organism evidence="3 4">
    <name type="scientific">Paracoccus angustae</name>
    <dbReference type="NCBI Taxonomy" id="1671480"/>
    <lineage>
        <taxon>Bacteria</taxon>
        <taxon>Pseudomonadati</taxon>
        <taxon>Pseudomonadota</taxon>
        <taxon>Alphaproteobacteria</taxon>
        <taxon>Rhodobacterales</taxon>
        <taxon>Paracoccaceae</taxon>
        <taxon>Paracoccus</taxon>
    </lineage>
</organism>
<dbReference type="RefSeq" id="WP_377763954.1">
    <property type="nucleotide sequence ID" value="NZ_JBHRXY010000035.1"/>
</dbReference>
<dbReference type="PANTHER" id="PTHR43539">
    <property type="entry name" value="FLAVIN-BINDING MONOOXYGENASE-LIKE PROTEIN (AFU_ORTHOLOGUE AFUA_4G09220)"/>
    <property type="match status" value="1"/>
</dbReference>
<name>A0ABV7U9T3_9RHOB</name>
<dbReference type="PANTHER" id="PTHR43539:SF78">
    <property type="entry name" value="FLAVIN-CONTAINING MONOOXYGENASE"/>
    <property type="match status" value="1"/>
</dbReference>
<dbReference type="PRINTS" id="PR00411">
    <property type="entry name" value="PNDRDTASEI"/>
</dbReference>
<keyword evidence="4" id="KW-1185">Reference proteome</keyword>
<evidence type="ECO:0000256" key="1">
    <source>
        <dbReference type="ARBA" id="ARBA00023002"/>
    </source>
</evidence>
<feature type="domain" description="FAD/NAD(P)-binding" evidence="2">
    <location>
        <begin position="4"/>
        <end position="311"/>
    </location>
</feature>
<dbReference type="InterPro" id="IPR050982">
    <property type="entry name" value="Auxin_biosynth/cation_transpt"/>
</dbReference>
<evidence type="ECO:0000313" key="4">
    <source>
        <dbReference type="Proteomes" id="UP001595539"/>
    </source>
</evidence>
<proteinExistence type="predicted"/>
<evidence type="ECO:0000313" key="3">
    <source>
        <dbReference type="EMBL" id="MFC3631622.1"/>
    </source>
</evidence>
<sequence>MTRTVAILGAGPVGLAAAAHVLERGMQPLILDQGDAVGHSVRAWGHVPMFSNWRFNIDAAAALRLEQAGWQAPDPEAYPTGSDLVDCYLEPLGRTLAPWLRLDRRVVAVSREGIDKVKDAGRATAPFMIETEGAAGEERHRADAVIDATGTWIQPNPGGAGRPVPGEVGHSRISYGMPDVSGRERERYAGKRVAVLGGGHSAIGTLIALSGQPGTTPLWLCRASTTARALGGGAADQLVARGALGTDMARLVDSGSIRLENGFHLAAVEGSTPLTAVSADGRRIKVDELVIATGFRPDLSFLRELRVALDPALECPPALAPLIDPNLHSCGTVRPHGAAELAHPEPDFYIAGMKSYGRAPTFLLATGHEQVRSIVAAIAGDHEAAARMELVLPETGVCSGPGLRAAKAVTPACCGGPALTRADACCAADEVAKDSGASGCGCGTSAEPAKAAACC</sequence>
<dbReference type="SUPFAM" id="SSF51905">
    <property type="entry name" value="FAD/NAD(P)-binding domain"/>
    <property type="match status" value="1"/>
</dbReference>
<reference evidence="4" key="1">
    <citation type="journal article" date="2019" name="Int. J. Syst. Evol. Microbiol.">
        <title>The Global Catalogue of Microorganisms (GCM) 10K type strain sequencing project: providing services to taxonomists for standard genome sequencing and annotation.</title>
        <authorList>
            <consortium name="The Broad Institute Genomics Platform"/>
            <consortium name="The Broad Institute Genome Sequencing Center for Infectious Disease"/>
            <person name="Wu L."/>
            <person name="Ma J."/>
        </authorList>
    </citation>
    <scope>NUCLEOTIDE SEQUENCE [LARGE SCALE GENOMIC DNA]</scope>
    <source>
        <strain evidence="4">KCTC 42473</strain>
    </source>
</reference>
<dbReference type="EMBL" id="JBHRXY010000035">
    <property type="protein sequence ID" value="MFC3631622.1"/>
    <property type="molecule type" value="Genomic_DNA"/>
</dbReference>
<keyword evidence="1" id="KW-0560">Oxidoreductase</keyword>
<dbReference type="InterPro" id="IPR023753">
    <property type="entry name" value="FAD/NAD-binding_dom"/>
</dbReference>
<comment type="caution">
    <text evidence="3">The sequence shown here is derived from an EMBL/GenBank/DDBJ whole genome shotgun (WGS) entry which is preliminary data.</text>
</comment>
<evidence type="ECO:0000259" key="2">
    <source>
        <dbReference type="Pfam" id="PF07992"/>
    </source>
</evidence>
<dbReference type="Gene3D" id="3.50.50.60">
    <property type="entry name" value="FAD/NAD(P)-binding domain"/>
    <property type="match status" value="1"/>
</dbReference>
<accession>A0ABV7U9T3</accession>
<gene>
    <name evidence="3" type="ORF">ACFOM8_19530</name>
</gene>
<dbReference type="PRINTS" id="PR00368">
    <property type="entry name" value="FADPNR"/>
</dbReference>